<dbReference type="SUPFAM" id="SSF54593">
    <property type="entry name" value="Glyoxalase/Bleomycin resistance protein/Dihydroxybiphenyl dioxygenase"/>
    <property type="match status" value="2"/>
</dbReference>
<gene>
    <name evidence="2" type="ORF">QIT00_19130</name>
</gene>
<proteinExistence type="predicted"/>
<accession>A0ABT6SZM3</accession>
<keyword evidence="3" id="KW-1185">Reference proteome</keyword>
<dbReference type="InterPro" id="IPR004360">
    <property type="entry name" value="Glyas_Fos-R_dOase_dom"/>
</dbReference>
<dbReference type="InterPro" id="IPR037523">
    <property type="entry name" value="VOC_core"/>
</dbReference>
<dbReference type="PROSITE" id="PS51819">
    <property type="entry name" value="VOC"/>
    <property type="match status" value="2"/>
</dbReference>
<dbReference type="Gene3D" id="3.10.180.10">
    <property type="entry name" value="2,3-Dihydroxybiphenyl 1,2-Dioxygenase, domain 1"/>
    <property type="match status" value="2"/>
</dbReference>
<dbReference type="CDD" id="cd07247">
    <property type="entry name" value="SgaA_N_like"/>
    <property type="match status" value="2"/>
</dbReference>
<evidence type="ECO:0000259" key="1">
    <source>
        <dbReference type="PROSITE" id="PS51819"/>
    </source>
</evidence>
<evidence type="ECO:0000313" key="2">
    <source>
        <dbReference type="EMBL" id="MDI3420640.1"/>
    </source>
</evidence>
<organism evidence="2 3">
    <name type="scientific">Streptomyces luteolus</name>
    <dbReference type="NCBI Taxonomy" id="3043615"/>
    <lineage>
        <taxon>Bacteria</taxon>
        <taxon>Bacillati</taxon>
        <taxon>Actinomycetota</taxon>
        <taxon>Actinomycetes</taxon>
        <taxon>Kitasatosporales</taxon>
        <taxon>Streptomycetaceae</taxon>
        <taxon>Streptomyces</taxon>
    </lineage>
</organism>
<evidence type="ECO:0000313" key="3">
    <source>
        <dbReference type="Proteomes" id="UP001237105"/>
    </source>
</evidence>
<reference evidence="2 3" key="1">
    <citation type="submission" date="2023-05" db="EMBL/GenBank/DDBJ databases">
        <title>Draft genome sequence of Streptomyces sp. B-S-A12 isolated from a cave soil in Thailand.</title>
        <authorList>
            <person name="Chamroensaksri N."/>
            <person name="Muangham S."/>
        </authorList>
    </citation>
    <scope>NUCLEOTIDE SEQUENCE [LARGE SCALE GENOMIC DNA]</scope>
    <source>
        <strain evidence="2 3">B-S-A12</strain>
    </source>
</reference>
<feature type="domain" description="VOC" evidence="1">
    <location>
        <begin position="137"/>
        <end position="258"/>
    </location>
</feature>
<sequence length="264" mass="27793">MLTTRFVTGSLTWADLGTPDIERANGFYGGVLGWTSEGDSEKFGGYVTYRSGGQSVAGGMQLPEAEAPPSWSLYFRTPDAEATAKAVERAGGTVVLEPMDVGDLGRMAVCTDPTGAGFSVWQAGTMPGFEAVQRPGSLCWAELYTSDVAAASAFYSTAIGLQTYEMQFPGGSYTTLYPEGTDPDAMFGGVVPKEVDALEAEEPSHWLLYFEVDDCDAAAAKAGELGGSVGVEPTDVQDVGRIAKLADPFGARFAVMRSAVRVGE</sequence>
<dbReference type="Pfam" id="PF00903">
    <property type="entry name" value="Glyoxalase"/>
    <property type="match status" value="2"/>
</dbReference>
<dbReference type="EMBL" id="JASCIS010000018">
    <property type="protein sequence ID" value="MDI3420640.1"/>
    <property type="molecule type" value="Genomic_DNA"/>
</dbReference>
<dbReference type="PANTHER" id="PTHR33993:SF10">
    <property type="entry name" value="CONSERVED PROTEIN"/>
    <property type="match status" value="1"/>
</dbReference>
<dbReference type="PANTHER" id="PTHR33993">
    <property type="entry name" value="GLYOXALASE-RELATED"/>
    <property type="match status" value="1"/>
</dbReference>
<name>A0ABT6SZM3_9ACTN</name>
<dbReference type="RefSeq" id="WP_282536514.1">
    <property type="nucleotide sequence ID" value="NZ_JASCIS010000018.1"/>
</dbReference>
<dbReference type="InterPro" id="IPR029068">
    <property type="entry name" value="Glyas_Bleomycin-R_OHBP_Dase"/>
</dbReference>
<comment type="caution">
    <text evidence="2">The sequence shown here is derived from an EMBL/GenBank/DDBJ whole genome shotgun (WGS) entry which is preliminary data.</text>
</comment>
<protein>
    <submittedName>
        <fullName evidence="2">VOC family protein</fullName>
    </submittedName>
</protein>
<dbReference type="Proteomes" id="UP001237105">
    <property type="component" value="Unassembled WGS sequence"/>
</dbReference>
<feature type="domain" description="VOC" evidence="1">
    <location>
        <begin position="10"/>
        <end position="123"/>
    </location>
</feature>
<dbReference type="InterPro" id="IPR052164">
    <property type="entry name" value="Anthracycline_SecMetBiosynth"/>
</dbReference>